<organism evidence="1 2">
    <name type="scientific">Legionella donaldsonii</name>
    <dbReference type="NCBI Taxonomy" id="45060"/>
    <lineage>
        <taxon>Bacteria</taxon>
        <taxon>Pseudomonadati</taxon>
        <taxon>Pseudomonadota</taxon>
        <taxon>Gammaproteobacteria</taxon>
        <taxon>Legionellales</taxon>
        <taxon>Legionellaceae</taxon>
        <taxon>Legionella</taxon>
    </lineage>
</organism>
<sequence>MPRLTISLSNALYSRLSALSIHNKESMSNIINQLILAGMHHIEDSPPKREQQKPLVDQHCQKLIIQMNALVKNLSKELLHFNQNDFKQLQQASAKKYNELNSANSDVA</sequence>
<keyword evidence="2" id="KW-1185">Reference proteome</keyword>
<dbReference type="RefSeq" id="WP_115220543.1">
    <property type="nucleotide sequence ID" value="NZ_UGOA01000001.1"/>
</dbReference>
<reference evidence="1 2" key="1">
    <citation type="submission" date="2018-06" db="EMBL/GenBank/DDBJ databases">
        <authorList>
            <consortium name="Pathogen Informatics"/>
            <person name="Doyle S."/>
        </authorList>
    </citation>
    <scope>NUCLEOTIDE SEQUENCE [LARGE SCALE GENOMIC DNA]</scope>
    <source>
        <strain evidence="1 2">NCTC13292</strain>
    </source>
</reference>
<name>A0A378J2I7_9GAMM</name>
<dbReference type="EMBL" id="UGOA01000001">
    <property type="protein sequence ID" value="STX41127.1"/>
    <property type="molecule type" value="Genomic_DNA"/>
</dbReference>
<gene>
    <name evidence="1" type="ORF">NCTC13292_00735</name>
</gene>
<evidence type="ECO:0000313" key="2">
    <source>
        <dbReference type="Proteomes" id="UP000254677"/>
    </source>
</evidence>
<evidence type="ECO:0000313" key="1">
    <source>
        <dbReference type="EMBL" id="STX41127.1"/>
    </source>
</evidence>
<protein>
    <submittedName>
        <fullName evidence="1">Uncharacterized protein</fullName>
    </submittedName>
</protein>
<accession>A0A378J2I7</accession>
<dbReference type="Proteomes" id="UP000254677">
    <property type="component" value="Unassembled WGS sequence"/>
</dbReference>
<dbReference type="AlphaFoldDB" id="A0A378J2I7"/>
<dbReference type="OrthoDB" id="5643048at2"/>
<proteinExistence type="predicted"/>